<dbReference type="GO" id="GO:0009245">
    <property type="term" value="P:lipid A biosynthetic process"/>
    <property type="evidence" value="ECO:0007669"/>
    <property type="project" value="TreeGrafter"/>
</dbReference>
<sequence length="120" mass="13245">MKRHFITVAVFLAAMQAAPANVAISEAEQTSAIENTVSARETLMESIIILASEHSGISEDKIHPDSTFDKDLGMDSLTFIEFISDCEELYGVKIPNADFGKLLTVQDLHDYIIPLLHKPL</sequence>
<dbReference type="Pfam" id="PF00550">
    <property type="entry name" value="PP-binding"/>
    <property type="match status" value="1"/>
</dbReference>
<dbReference type="PROSITE" id="PS50075">
    <property type="entry name" value="CARRIER"/>
    <property type="match status" value="1"/>
</dbReference>
<dbReference type="GO" id="GO:0016020">
    <property type="term" value="C:membrane"/>
    <property type="evidence" value="ECO:0007669"/>
    <property type="project" value="GOC"/>
</dbReference>
<evidence type="ECO:0000256" key="2">
    <source>
        <dbReference type="ARBA" id="ARBA00022553"/>
    </source>
</evidence>
<evidence type="ECO:0000313" key="5">
    <source>
        <dbReference type="EMBL" id="MBO8474771.1"/>
    </source>
</evidence>
<dbReference type="EMBL" id="JADIMD010000088">
    <property type="protein sequence ID" value="MBO8474771.1"/>
    <property type="molecule type" value="Genomic_DNA"/>
</dbReference>
<dbReference type="Proteomes" id="UP000823757">
    <property type="component" value="Unassembled WGS sequence"/>
</dbReference>
<keyword evidence="1" id="KW-0596">Phosphopantetheine</keyword>
<feature type="domain" description="Carrier" evidence="4">
    <location>
        <begin position="41"/>
        <end position="116"/>
    </location>
</feature>
<name>A0A9D9IMJ9_9BACT</name>
<dbReference type="GO" id="GO:0005829">
    <property type="term" value="C:cytosol"/>
    <property type="evidence" value="ECO:0007669"/>
    <property type="project" value="TreeGrafter"/>
</dbReference>
<gene>
    <name evidence="5" type="ORF">IAB91_05730</name>
</gene>
<comment type="caution">
    <text evidence="5">The sequence shown here is derived from an EMBL/GenBank/DDBJ whole genome shotgun (WGS) entry which is preliminary data.</text>
</comment>
<dbReference type="GO" id="GO:0000035">
    <property type="term" value="F:acyl binding"/>
    <property type="evidence" value="ECO:0007669"/>
    <property type="project" value="TreeGrafter"/>
</dbReference>
<evidence type="ECO:0000256" key="3">
    <source>
        <dbReference type="SAM" id="SignalP"/>
    </source>
</evidence>
<evidence type="ECO:0000313" key="6">
    <source>
        <dbReference type="Proteomes" id="UP000823757"/>
    </source>
</evidence>
<reference evidence="5" key="1">
    <citation type="submission" date="2020-10" db="EMBL/GenBank/DDBJ databases">
        <authorList>
            <person name="Gilroy R."/>
        </authorList>
    </citation>
    <scope>NUCLEOTIDE SEQUENCE</scope>
    <source>
        <strain evidence="5">B1-13419</strain>
    </source>
</reference>
<dbReference type="PANTHER" id="PTHR20863">
    <property type="entry name" value="ACYL CARRIER PROTEIN"/>
    <property type="match status" value="1"/>
</dbReference>
<organism evidence="5 6">
    <name type="scientific">Candidatus Cryptobacteroides faecigallinarum</name>
    <dbReference type="NCBI Taxonomy" id="2840763"/>
    <lineage>
        <taxon>Bacteria</taxon>
        <taxon>Pseudomonadati</taxon>
        <taxon>Bacteroidota</taxon>
        <taxon>Bacteroidia</taxon>
        <taxon>Bacteroidales</taxon>
        <taxon>Candidatus Cryptobacteroides</taxon>
    </lineage>
</organism>
<dbReference type="SUPFAM" id="SSF47336">
    <property type="entry name" value="ACP-like"/>
    <property type="match status" value="1"/>
</dbReference>
<dbReference type="AlphaFoldDB" id="A0A9D9IMJ9"/>
<reference evidence="5" key="2">
    <citation type="journal article" date="2021" name="PeerJ">
        <title>Extensive microbial diversity within the chicken gut microbiome revealed by metagenomics and culture.</title>
        <authorList>
            <person name="Gilroy R."/>
            <person name="Ravi A."/>
            <person name="Getino M."/>
            <person name="Pursley I."/>
            <person name="Horton D.L."/>
            <person name="Alikhan N.F."/>
            <person name="Baker D."/>
            <person name="Gharbi K."/>
            <person name="Hall N."/>
            <person name="Watson M."/>
            <person name="Adriaenssens E.M."/>
            <person name="Foster-Nyarko E."/>
            <person name="Jarju S."/>
            <person name="Secka A."/>
            <person name="Antonio M."/>
            <person name="Oren A."/>
            <person name="Chaudhuri R.R."/>
            <person name="La Ragione R."/>
            <person name="Hildebrand F."/>
            <person name="Pallen M.J."/>
        </authorList>
    </citation>
    <scope>NUCLEOTIDE SEQUENCE</scope>
    <source>
        <strain evidence="5">B1-13419</strain>
    </source>
</reference>
<dbReference type="Gene3D" id="1.10.1200.10">
    <property type="entry name" value="ACP-like"/>
    <property type="match status" value="1"/>
</dbReference>
<dbReference type="InterPro" id="IPR036736">
    <property type="entry name" value="ACP-like_sf"/>
</dbReference>
<feature type="chain" id="PRO_5038672459" evidence="3">
    <location>
        <begin position="23"/>
        <end position="120"/>
    </location>
</feature>
<evidence type="ECO:0000259" key="4">
    <source>
        <dbReference type="PROSITE" id="PS50075"/>
    </source>
</evidence>
<evidence type="ECO:0000256" key="1">
    <source>
        <dbReference type="ARBA" id="ARBA00022450"/>
    </source>
</evidence>
<protein>
    <submittedName>
        <fullName evidence="5">Acyl carrier protein</fullName>
    </submittedName>
</protein>
<dbReference type="InterPro" id="IPR009081">
    <property type="entry name" value="PP-bd_ACP"/>
</dbReference>
<dbReference type="InterPro" id="IPR003231">
    <property type="entry name" value="ACP"/>
</dbReference>
<dbReference type="PANTHER" id="PTHR20863:SF76">
    <property type="entry name" value="CARRIER DOMAIN-CONTAINING PROTEIN"/>
    <property type="match status" value="1"/>
</dbReference>
<keyword evidence="3" id="KW-0732">Signal</keyword>
<keyword evidence="2" id="KW-0597">Phosphoprotein</keyword>
<proteinExistence type="predicted"/>
<accession>A0A9D9IMJ9</accession>
<feature type="signal peptide" evidence="3">
    <location>
        <begin position="1"/>
        <end position="22"/>
    </location>
</feature>
<dbReference type="GO" id="GO:0000036">
    <property type="term" value="F:acyl carrier activity"/>
    <property type="evidence" value="ECO:0007669"/>
    <property type="project" value="TreeGrafter"/>
</dbReference>